<dbReference type="InterPro" id="IPR007627">
    <property type="entry name" value="RNA_pol_sigma70_r2"/>
</dbReference>
<evidence type="ECO:0000256" key="4">
    <source>
        <dbReference type="ARBA" id="ARBA00023163"/>
    </source>
</evidence>
<protein>
    <submittedName>
        <fullName evidence="7">RNA polymerase sigma factor</fullName>
    </submittedName>
</protein>
<dbReference type="Proteomes" id="UP000321857">
    <property type="component" value="Chromosome"/>
</dbReference>
<dbReference type="KEGG" id="sxa:FMM02_09060"/>
<keyword evidence="3" id="KW-0731">Sigma factor</keyword>
<dbReference type="SUPFAM" id="SSF88946">
    <property type="entry name" value="Sigma2 domain of RNA polymerase sigma factors"/>
    <property type="match status" value="1"/>
</dbReference>
<dbReference type="InterPro" id="IPR014284">
    <property type="entry name" value="RNA_pol_sigma-70_dom"/>
</dbReference>
<dbReference type="InterPro" id="IPR013324">
    <property type="entry name" value="RNA_pol_sigma_r3/r4-like"/>
</dbReference>
<evidence type="ECO:0000259" key="6">
    <source>
        <dbReference type="Pfam" id="PF08281"/>
    </source>
</evidence>
<dbReference type="Gene3D" id="1.10.10.10">
    <property type="entry name" value="Winged helix-like DNA-binding domain superfamily/Winged helix DNA-binding domain"/>
    <property type="match status" value="1"/>
</dbReference>
<dbReference type="GO" id="GO:0016987">
    <property type="term" value="F:sigma factor activity"/>
    <property type="evidence" value="ECO:0007669"/>
    <property type="project" value="UniProtKB-KW"/>
</dbReference>
<organism evidence="7 8">
    <name type="scientific">Sphingomonas xanthus</name>
    <dbReference type="NCBI Taxonomy" id="2594473"/>
    <lineage>
        <taxon>Bacteria</taxon>
        <taxon>Pseudomonadati</taxon>
        <taxon>Pseudomonadota</taxon>
        <taxon>Alphaproteobacteria</taxon>
        <taxon>Sphingomonadales</taxon>
        <taxon>Sphingomonadaceae</taxon>
        <taxon>Sphingomonas</taxon>
    </lineage>
</organism>
<keyword evidence="2" id="KW-0805">Transcription regulation</keyword>
<dbReference type="InterPro" id="IPR039425">
    <property type="entry name" value="RNA_pol_sigma-70-like"/>
</dbReference>
<keyword evidence="4" id="KW-0804">Transcription</keyword>
<dbReference type="InterPro" id="IPR013249">
    <property type="entry name" value="RNA_pol_sigma70_r4_t2"/>
</dbReference>
<reference evidence="7 8" key="1">
    <citation type="submission" date="2019-07" db="EMBL/GenBank/DDBJ databases">
        <title>Sphingomonas AE3 Genome sequencing and assembly.</title>
        <authorList>
            <person name="Kim H."/>
        </authorList>
    </citation>
    <scope>NUCLEOTIDE SEQUENCE [LARGE SCALE GENOMIC DNA]</scope>
    <source>
        <strain evidence="7 8">AE3</strain>
    </source>
</reference>
<gene>
    <name evidence="7" type="ORF">FMM02_09060</name>
</gene>
<dbReference type="SUPFAM" id="SSF88659">
    <property type="entry name" value="Sigma3 and sigma4 domains of RNA polymerase sigma factors"/>
    <property type="match status" value="1"/>
</dbReference>
<evidence type="ECO:0000313" key="8">
    <source>
        <dbReference type="Proteomes" id="UP000321857"/>
    </source>
</evidence>
<dbReference type="Gene3D" id="1.10.1740.10">
    <property type="match status" value="1"/>
</dbReference>
<dbReference type="OrthoDB" id="7447094at2"/>
<evidence type="ECO:0000256" key="1">
    <source>
        <dbReference type="ARBA" id="ARBA00010641"/>
    </source>
</evidence>
<accession>A0A516IUN8</accession>
<dbReference type="GO" id="GO:0006352">
    <property type="term" value="P:DNA-templated transcription initiation"/>
    <property type="evidence" value="ECO:0007669"/>
    <property type="project" value="InterPro"/>
</dbReference>
<feature type="domain" description="RNA polymerase sigma factor 70 region 4 type 2" evidence="6">
    <location>
        <begin position="110"/>
        <end position="154"/>
    </location>
</feature>
<dbReference type="NCBIfam" id="TIGR02937">
    <property type="entry name" value="sigma70-ECF"/>
    <property type="match status" value="1"/>
</dbReference>
<name>A0A516IUN8_9SPHN</name>
<evidence type="ECO:0000256" key="2">
    <source>
        <dbReference type="ARBA" id="ARBA00023015"/>
    </source>
</evidence>
<evidence type="ECO:0000256" key="3">
    <source>
        <dbReference type="ARBA" id="ARBA00023082"/>
    </source>
</evidence>
<dbReference type="Pfam" id="PF08281">
    <property type="entry name" value="Sigma70_r4_2"/>
    <property type="match status" value="1"/>
</dbReference>
<evidence type="ECO:0000313" key="7">
    <source>
        <dbReference type="EMBL" id="QDP20600.1"/>
    </source>
</evidence>
<sequence length="171" mass="19293">MQHNGLQQIFEEHRQPLLRYLRAHGAGEAAEDLLQELWLKVVASLPGPVANPRSYLFRAATNLMIDWRRSSAQAHRRDVEWAGLTDRLPGSAANDPGPERMVEGRRQLDLVEARLATLPARAVSIFRQHRIEGITQRKIAAAMGLSASTVEADLRIVYRLLAELKEKLDEE</sequence>
<dbReference type="InterPro" id="IPR036388">
    <property type="entry name" value="WH-like_DNA-bd_sf"/>
</dbReference>
<dbReference type="PANTHER" id="PTHR43133:SF63">
    <property type="entry name" value="RNA POLYMERASE SIGMA FACTOR FECI-RELATED"/>
    <property type="match status" value="1"/>
</dbReference>
<comment type="similarity">
    <text evidence="1">Belongs to the sigma-70 factor family. ECF subfamily.</text>
</comment>
<dbReference type="AlphaFoldDB" id="A0A516IUN8"/>
<dbReference type="EMBL" id="CP041659">
    <property type="protein sequence ID" value="QDP20600.1"/>
    <property type="molecule type" value="Genomic_DNA"/>
</dbReference>
<dbReference type="PANTHER" id="PTHR43133">
    <property type="entry name" value="RNA POLYMERASE ECF-TYPE SIGMA FACTO"/>
    <property type="match status" value="1"/>
</dbReference>
<proteinExistence type="inferred from homology"/>
<evidence type="ECO:0000259" key="5">
    <source>
        <dbReference type="Pfam" id="PF04542"/>
    </source>
</evidence>
<keyword evidence="8" id="KW-1185">Reference proteome</keyword>
<feature type="domain" description="RNA polymerase sigma-70 region 2" evidence="5">
    <location>
        <begin position="9"/>
        <end position="71"/>
    </location>
</feature>
<dbReference type="GO" id="GO:0003677">
    <property type="term" value="F:DNA binding"/>
    <property type="evidence" value="ECO:0007669"/>
    <property type="project" value="InterPro"/>
</dbReference>
<dbReference type="InterPro" id="IPR013325">
    <property type="entry name" value="RNA_pol_sigma_r2"/>
</dbReference>
<dbReference type="Pfam" id="PF04542">
    <property type="entry name" value="Sigma70_r2"/>
    <property type="match status" value="1"/>
</dbReference>